<evidence type="ECO:0000256" key="3">
    <source>
        <dbReference type="ARBA" id="ARBA00023263"/>
    </source>
</evidence>
<reference evidence="5 6" key="1">
    <citation type="submission" date="2022-07" db="EMBL/GenBank/DDBJ databases">
        <title>Genome Analysis of Selected Gammaproteobacteria from Nigerian Food snails.</title>
        <authorList>
            <person name="Okafor A.C."/>
        </authorList>
    </citation>
    <scope>NUCLEOTIDE SEQUENCE [LARGE SCALE GENOMIC DNA]</scope>
    <source>
        <strain evidence="5 6">Awg 2</strain>
    </source>
</reference>
<evidence type="ECO:0000256" key="2">
    <source>
        <dbReference type="ARBA" id="ARBA00022729"/>
    </source>
</evidence>
<comment type="subcellular location">
    <subcellularLocation>
        <location evidence="1">Fimbrium</location>
    </subcellularLocation>
</comment>
<dbReference type="Proteomes" id="UP001211689">
    <property type="component" value="Unassembled WGS sequence"/>
</dbReference>
<dbReference type="InterPro" id="IPR008966">
    <property type="entry name" value="Adhesion_dom_sf"/>
</dbReference>
<dbReference type="SUPFAM" id="SSF49401">
    <property type="entry name" value="Bacterial adhesins"/>
    <property type="match status" value="1"/>
</dbReference>
<keyword evidence="3" id="KW-0281">Fimbrium</keyword>
<accession>A0ABT4YBN5</accession>
<dbReference type="InterPro" id="IPR000259">
    <property type="entry name" value="Adhesion_dom_fimbrial"/>
</dbReference>
<dbReference type="Pfam" id="PF00419">
    <property type="entry name" value="Fimbrial"/>
    <property type="match status" value="1"/>
</dbReference>
<dbReference type="InterPro" id="IPR050263">
    <property type="entry name" value="Bact_Fimbrial_Adh_Pro"/>
</dbReference>
<dbReference type="RefSeq" id="WP_271472263.1">
    <property type="nucleotide sequence ID" value="NZ_JANEWF010000044.1"/>
</dbReference>
<organism evidence="5 6">
    <name type="scientific">Metapseudomonas resinovorans</name>
    <name type="common">Pseudomonas resinovorans</name>
    <dbReference type="NCBI Taxonomy" id="53412"/>
    <lineage>
        <taxon>Bacteria</taxon>
        <taxon>Pseudomonadati</taxon>
        <taxon>Pseudomonadota</taxon>
        <taxon>Gammaproteobacteria</taxon>
        <taxon>Pseudomonadales</taxon>
        <taxon>Pseudomonadaceae</taxon>
        <taxon>Metapseudomonas</taxon>
    </lineage>
</organism>
<sequence>MIDRPFIGESVIRETKLLDIYGDTMPGAQPAAPLSTVSMSGRVSVPQSCQLAPGQVTTIEFDNLHPDTLSTPGAATPNNTRQRTFQIQCTNISETVAINLSLESAAHPRFPDVFATHRRTDVGIQVSNHGRIVPPLAEGAAPTPAQIIPLTLDYAAQRAEFTIEAYPVRTEKHLVPGPFEGAATLKFEFE</sequence>
<comment type="caution">
    <text evidence="5">The sequence shown here is derived from an EMBL/GenBank/DDBJ whole genome shotgun (WGS) entry which is preliminary data.</text>
</comment>
<feature type="domain" description="Fimbrial-type adhesion" evidence="4">
    <location>
        <begin position="38"/>
        <end position="189"/>
    </location>
</feature>
<evidence type="ECO:0000256" key="1">
    <source>
        <dbReference type="ARBA" id="ARBA00004561"/>
    </source>
</evidence>
<evidence type="ECO:0000259" key="4">
    <source>
        <dbReference type="Pfam" id="PF00419"/>
    </source>
</evidence>
<proteinExistence type="predicted"/>
<keyword evidence="2" id="KW-0732">Signal</keyword>
<keyword evidence="6" id="KW-1185">Reference proteome</keyword>
<dbReference type="Gene3D" id="2.60.40.1090">
    <property type="entry name" value="Fimbrial-type adhesion domain"/>
    <property type="match status" value="1"/>
</dbReference>
<protein>
    <submittedName>
        <fullName evidence="5">Fimbrial protein</fullName>
    </submittedName>
</protein>
<dbReference type="InterPro" id="IPR036937">
    <property type="entry name" value="Adhesion_dom_fimbrial_sf"/>
</dbReference>
<name>A0ABT4YBN5_METRE</name>
<dbReference type="PANTHER" id="PTHR33420">
    <property type="entry name" value="FIMBRIAL SUBUNIT ELFA-RELATED"/>
    <property type="match status" value="1"/>
</dbReference>
<evidence type="ECO:0000313" key="6">
    <source>
        <dbReference type="Proteomes" id="UP001211689"/>
    </source>
</evidence>
<gene>
    <name evidence="5" type="ORF">NNO07_24795</name>
</gene>
<evidence type="ECO:0000313" key="5">
    <source>
        <dbReference type="EMBL" id="MDA8486297.1"/>
    </source>
</evidence>
<dbReference type="PANTHER" id="PTHR33420:SF31">
    <property type="entry name" value="TYPE 1 FIMBRIN D-MANNOSE SPECIFIC ADHESIN"/>
    <property type="match status" value="1"/>
</dbReference>
<dbReference type="EMBL" id="JANEWF010000044">
    <property type="protein sequence ID" value="MDA8486297.1"/>
    <property type="molecule type" value="Genomic_DNA"/>
</dbReference>